<dbReference type="FunFam" id="1.10.10.10:FF:000235">
    <property type="entry name" value="AsnC family transcriptional regulator"/>
    <property type="match status" value="1"/>
</dbReference>
<evidence type="ECO:0000256" key="1">
    <source>
        <dbReference type="ARBA" id="ARBA00023015"/>
    </source>
</evidence>
<evidence type="ECO:0000313" key="8">
    <source>
        <dbReference type="Proteomes" id="UP000078558"/>
    </source>
</evidence>
<dbReference type="PANTHER" id="PTHR30154:SF0">
    <property type="entry name" value="LEUCINE-RESPONSIVE REGULATORY PROTEIN"/>
    <property type="match status" value="1"/>
</dbReference>
<gene>
    <name evidence="6" type="ORF">ODI_01831</name>
    <name evidence="7" type="ORF">ODI_R1714</name>
</gene>
<dbReference type="Gene3D" id="3.30.70.920">
    <property type="match status" value="1"/>
</dbReference>
<dbReference type="CDD" id="cd00090">
    <property type="entry name" value="HTH_ARSR"/>
    <property type="match status" value="1"/>
</dbReference>
<dbReference type="InterPro" id="IPR000485">
    <property type="entry name" value="AsnC-type_HTH_dom"/>
</dbReference>
<organism evidence="6 8">
    <name type="scientific">Orrella dioscoreae</name>
    <dbReference type="NCBI Taxonomy" id="1851544"/>
    <lineage>
        <taxon>Bacteria</taxon>
        <taxon>Pseudomonadati</taxon>
        <taxon>Pseudomonadota</taxon>
        <taxon>Betaproteobacteria</taxon>
        <taxon>Burkholderiales</taxon>
        <taxon>Alcaligenaceae</taxon>
        <taxon>Orrella</taxon>
    </lineage>
</organism>
<dbReference type="PROSITE" id="PS00519">
    <property type="entry name" value="HTH_ASNC_1"/>
    <property type="match status" value="1"/>
</dbReference>
<dbReference type="InterPro" id="IPR036388">
    <property type="entry name" value="WH-like_DNA-bd_sf"/>
</dbReference>
<evidence type="ECO:0000256" key="2">
    <source>
        <dbReference type="ARBA" id="ARBA00023125"/>
    </source>
</evidence>
<dbReference type="GO" id="GO:0005829">
    <property type="term" value="C:cytosol"/>
    <property type="evidence" value="ECO:0007669"/>
    <property type="project" value="TreeGrafter"/>
</dbReference>
<dbReference type="Pfam" id="PF13412">
    <property type="entry name" value="HTH_24"/>
    <property type="match status" value="1"/>
</dbReference>
<reference evidence="7 8" key="2">
    <citation type="submission" date="2017-08" db="EMBL/GenBank/DDBJ databases">
        <authorList>
            <person name="de Groot N.N."/>
        </authorList>
    </citation>
    <scope>NUCLEOTIDE SEQUENCE [LARGE SCALE GENOMIC DNA]</scope>
    <source>
        <strain evidence="7">Orrdi1</strain>
    </source>
</reference>
<keyword evidence="4" id="KW-0804">Transcription</keyword>
<dbReference type="SMART" id="SM00344">
    <property type="entry name" value="HTH_ASNC"/>
    <property type="match status" value="1"/>
</dbReference>
<dbReference type="InterPro" id="IPR019885">
    <property type="entry name" value="Tscrpt_reg_HTH_AsnC-type_CS"/>
</dbReference>
<evidence type="ECO:0000256" key="4">
    <source>
        <dbReference type="ARBA" id="ARBA00023163"/>
    </source>
</evidence>
<name>A0A1C3K208_9BURK</name>
<dbReference type="InterPro" id="IPR011008">
    <property type="entry name" value="Dimeric_a/b-barrel"/>
</dbReference>
<dbReference type="GO" id="GO:0043565">
    <property type="term" value="F:sequence-specific DNA binding"/>
    <property type="evidence" value="ECO:0007669"/>
    <property type="project" value="InterPro"/>
</dbReference>
<keyword evidence="3" id="KW-0010">Activator</keyword>
<reference evidence="6 8" key="1">
    <citation type="submission" date="2016-06" db="EMBL/GenBank/DDBJ databases">
        <authorList>
            <person name="Kjaerup R.B."/>
            <person name="Dalgaard T.S."/>
            <person name="Juul-Madsen H.R."/>
        </authorList>
    </citation>
    <scope>NUCLEOTIDE SEQUENCE [LARGE SCALE GENOMIC DNA]</scope>
    <source>
        <strain evidence="6">Orrdi1</strain>
    </source>
</reference>
<dbReference type="PROSITE" id="PS50956">
    <property type="entry name" value="HTH_ASNC_2"/>
    <property type="match status" value="1"/>
</dbReference>
<keyword evidence="8" id="KW-1185">Reference proteome</keyword>
<dbReference type="Gene3D" id="1.10.10.10">
    <property type="entry name" value="Winged helix-like DNA-binding domain superfamily/Winged helix DNA-binding domain"/>
    <property type="match status" value="1"/>
</dbReference>
<dbReference type="GO" id="GO:0043200">
    <property type="term" value="P:response to amino acid"/>
    <property type="evidence" value="ECO:0007669"/>
    <property type="project" value="TreeGrafter"/>
</dbReference>
<dbReference type="InterPro" id="IPR011991">
    <property type="entry name" value="ArsR-like_HTH"/>
</dbReference>
<dbReference type="Proteomes" id="UP000078558">
    <property type="component" value="Chromosome I"/>
</dbReference>
<accession>A0A1C3K208</accession>
<dbReference type="KEGG" id="odi:ODI_R1714"/>
<dbReference type="EMBL" id="LT907988">
    <property type="protein sequence ID" value="SOE48901.1"/>
    <property type="molecule type" value="Genomic_DNA"/>
</dbReference>
<dbReference type="SUPFAM" id="SSF46785">
    <property type="entry name" value="Winged helix' DNA-binding domain"/>
    <property type="match status" value="1"/>
</dbReference>
<protein>
    <submittedName>
        <fullName evidence="6">Leucine-responsive regulatory protein, regulator for leucine (Or lrp) regulon and high-affinity branched-chain amino acid transport system</fullName>
    </submittedName>
</protein>
<evidence type="ECO:0000259" key="5">
    <source>
        <dbReference type="PROSITE" id="PS50956"/>
    </source>
</evidence>
<evidence type="ECO:0000313" key="7">
    <source>
        <dbReference type="EMBL" id="SOE48901.1"/>
    </source>
</evidence>
<dbReference type="EMBL" id="FLRC01000018">
    <property type="protein sequence ID" value="SBT25407.1"/>
    <property type="molecule type" value="Genomic_DNA"/>
</dbReference>
<dbReference type="PANTHER" id="PTHR30154">
    <property type="entry name" value="LEUCINE-RESPONSIVE REGULATORY PROTEIN"/>
    <property type="match status" value="1"/>
</dbReference>
<feature type="domain" description="HTH asnC-type" evidence="5">
    <location>
        <begin position="16"/>
        <end position="77"/>
    </location>
</feature>
<dbReference type="PRINTS" id="PR00033">
    <property type="entry name" value="HTHASNC"/>
</dbReference>
<dbReference type="STRING" id="1851544.ODI_01831"/>
<evidence type="ECO:0000313" key="6">
    <source>
        <dbReference type="EMBL" id="SBT25407.1"/>
    </source>
</evidence>
<evidence type="ECO:0000256" key="3">
    <source>
        <dbReference type="ARBA" id="ARBA00023159"/>
    </source>
</evidence>
<dbReference type="SUPFAM" id="SSF54909">
    <property type="entry name" value="Dimeric alpha+beta barrel"/>
    <property type="match status" value="1"/>
</dbReference>
<keyword evidence="1" id="KW-0805">Transcription regulation</keyword>
<dbReference type="InterPro" id="IPR036390">
    <property type="entry name" value="WH_DNA-bd_sf"/>
</dbReference>
<dbReference type="GO" id="GO:0006355">
    <property type="term" value="P:regulation of DNA-templated transcription"/>
    <property type="evidence" value="ECO:0007669"/>
    <property type="project" value="UniProtKB-ARBA"/>
</dbReference>
<keyword evidence="2" id="KW-0238">DNA-binding</keyword>
<dbReference type="AlphaFoldDB" id="A0A1C3K208"/>
<proteinExistence type="predicted"/>
<sequence length="165" mass="18696">MASSRKTPAGSEIRPLDRIDRQILDILQKEGRIPISELAGRVNLSTTPCSERVKRLEREGIIMGYHARVNPQAVGKDLLVFLEINLSAKSGDVFEKVRRELMEVPEVLECHLVSGEFDYLVKARLGEMRAYRRLLGELLKRLPASASSRSYVVMEEVKETLYLAL</sequence>
<dbReference type="InterPro" id="IPR019888">
    <property type="entry name" value="Tscrpt_reg_AsnC-like"/>
</dbReference>
<dbReference type="Pfam" id="PF01037">
    <property type="entry name" value="AsnC_trans_reg"/>
    <property type="match status" value="1"/>
</dbReference>
<dbReference type="InterPro" id="IPR019887">
    <property type="entry name" value="Tscrpt_reg_AsnC/Lrp_C"/>
</dbReference>